<proteinExistence type="predicted"/>
<dbReference type="Proteomes" id="UP000814033">
    <property type="component" value="Unassembled WGS sequence"/>
</dbReference>
<evidence type="ECO:0000313" key="2">
    <source>
        <dbReference type="Proteomes" id="UP000814033"/>
    </source>
</evidence>
<dbReference type="EMBL" id="MU276087">
    <property type="protein sequence ID" value="KAI0042044.1"/>
    <property type="molecule type" value="Genomic_DNA"/>
</dbReference>
<name>A0ACB8RDW2_9AGAM</name>
<organism evidence="1 2">
    <name type="scientific">Auriscalpium vulgare</name>
    <dbReference type="NCBI Taxonomy" id="40419"/>
    <lineage>
        <taxon>Eukaryota</taxon>
        <taxon>Fungi</taxon>
        <taxon>Dikarya</taxon>
        <taxon>Basidiomycota</taxon>
        <taxon>Agaricomycotina</taxon>
        <taxon>Agaricomycetes</taxon>
        <taxon>Russulales</taxon>
        <taxon>Auriscalpiaceae</taxon>
        <taxon>Auriscalpium</taxon>
    </lineage>
</organism>
<accession>A0ACB8RDW2</accession>
<keyword evidence="2" id="KW-1185">Reference proteome</keyword>
<sequence length="523" mass="57209">MRVAVVGSGVSGLAASWLLNEQTDHEVHLYEADARPGGHANTVSALVPGYCDVDVDTGFIVLNPTTYPNFLRFLRSKPELTILPTEMTFSVSRDGGAFEWAGDGIRSVFCQPWRVFEPRMWRMLYDVLRFNACARSILKDDKADLGAEMSIGEYLQKEGYSDAFRDDYLLPMTAAVWSTPPDVCALDFPAKTLIRFLHNHHLLQITGKPSWLTIKGGSKKYVDTVVSALPASQLHVSTPIKSVSPSEHGGGVTLQTESGTIETFDHVIFACHSDQALRIINAGDRGATQDEQRILGGFEWSQNEVVLHYDEEFMPRSKLAWSCWNYLTTSGVDAQGNPQPNNAQVSLTYYMNALQHLEDRTYGVLLATLNPLTPPNPTKVLGRYSYAHPVLTARAVRLQAELPTIQNVRGLSFAGAWTRYGFHEDGFASGLRAALAVARGSGRALKSDIEVLDAERAHASDVGRLAGAFASFEGSGARELVGRLLVPVLLGLQIVVYWVLARAGGLQSVKGKSAKGKEKAKAD</sequence>
<reference evidence="1" key="2">
    <citation type="journal article" date="2022" name="New Phytol.">
        <title>Evolutionary transition to the ectomycorrhizal habit in the genomes of a hyperdiverse lineage of mushroom-forming fungi.</title>
        <authorList>
            <person name="Looney B."/>
            <person name="Miyauchi S."/>
            <person name="Morin E."/>
            <person name="Drula E."/>
            <person name="Courty P.E."/>
            <person name="Kohler A."/>
            <person name="Kuo A."/>
            <person name="LaButti K."/>
            <person name="Pangilinan J."/>
            <person name="Lipzen A."/>
            <person name="Riley R."/>
            <person name="Andreopoulos W."/>
            <person name="He G."/>
            <person name="Johnson J."/>
            <person name="Nolan M."/>
            <person name="Tritt A."/>
            <person name="Barry K.W."/>
            <person name="Grigoriev I.V."/>
            <person name="Nagy L.G."/>
            <person name="Hibbett D."/>
            <person name="Henrissat B."/>
            <person name="Matheny P.B."/>
            <person name="Labbe J."/>
            <person name="Martin F.M."/>
        </authorList>
    </citation>
    <scope>NUCLEOTIDE SEQUENCE</scope>
    <source>
        <strain evidence="1">FP105234-sp</strain>
    </source>
</reference>
<gene>
    <name evidence="1" type="ORF">FA95DRAFT_626002</name>
</gene>
<protein>
    <submittedName>
        <fullName evidence="1">FAD/NAD(P)-binding domain-containing protein</fullName>
    </submittedName>
</protein>
<reference evidence="1" key="1">
    <citation type="submission" date="2021-02" db="EMBL/GenBank/DDBJ databases">
        <authorList>
            <consortium name="DOE Joint Genome Institute"/>
            <person name="Ahrendt S."/>
            <person name="Looney B.P."/>
            <person name="Miyauchi S."/>
            <person name="Morin E."/>
            <person name="Drula E."/>
            <person name="Courty P.E."/>
            <person name="Chicoki N."/>
            <person name="Fauchery L."/>
            <person name="Kohler A."/>
            <person name="Kuo A."/>
            <person name="Labutti K."/>
            <person name="Pangilinan J."/>
            <person name="Lipzen A."/>
            <person name="Riley R."/>
            <person name="Andreopoulos W."/>
            <person name="He G."/>
            <person name="Johnson J."/>
            <person name="Barry K.W."/>
            <person name="Grigoriev I.V."/>
            <person name="Nagy L."/>
            <person name="Hibbett D."/>
            <person name="Henrissat B."/>
            <person name="Matheny P.B."/>
            <person name="Labbe J."/>
            <person name="Martin F."/>
        </authorList>
    </citation>
    <scope>NUCLEOTIDE SEQUENCE</scope>
    <source>
        <strain evidence="1">FP105234-sp</strain>
    </source>
</reference>
<evidence type="ECO:0000313" key="1">
    <source>
        <dbReference type="EMBL" id="KAI0042044.1"/>
    </source>
</evidence>
<comment type="caution">
    <text evidence="1">The sequence shown here is derived from an EMBL/GenBank/DDBJ whole genome shotgun (WGS) entry which is preliminary data.</text>
</comment>